<protein>
    <submittedName>
        <fullName evidence="2">Uncharacterized protein</fullName>
    </submittedName>
</protein>
<organism evidence="2">
    <name type="scientific">Arundo donax</name>
    <name type="common">Giant reed</name>
    <name type="synonym">Donax arundinaceus</name>
    <dbReference type="NCBI Taxonomy" id="35708"/>
    <lineage>
        <taxon>Eukaryota</taxon>
        <taxon>Viridiplantae</taxon>
        <taxon>Streptophyta</taxon>
        <taxon>Embryophyta</taxon>
        <taxon>Tracheophyta</taxon>
        <taxon>Spermatophyta</taxon>
        <taxon>Magnoliopsida</taxon>
        <taxon>Liliopsida</taxon>
        <taxon>Poales</taxon>
        <taxon>Poaceae</taxon>
        <taxon>PACMAD clade</taxon>
        <taxon>Arundinoideae</taxon>
        <taxon>Arundineae</taxon>
        <taxon>Arundo</taxon>
    </lineage>
</organism>
<feature type="region of interest" description="Disordered" evidence="1">
    <location>
        <begin position="35"/>
        <end position="58"/>
    </location>
</feature>
<evidence type="ECO:0000313" key="2">
    <source>
        <dbReference type="EMBL" id="JAE28852.1"/>
    </source>
</evidence>
<reference evidence="2" key="1">
    <citation type="submission" date="2014-09" db="EMBL/GenBank/DDBJ databases">
        <authorList>
            <person name="Magalhaes I.L.F."/>
            <person name="Oliveira U."/>
            <person name="Santos F.R."/>
            <person name="Vidigal T.H.D.A."/>
            <person name="Brescovit A.D."/>
            <person name="Santos A.J."/>
        </authorList>
    </citation>
    <scope>NUCLEOTIDE SEQUENCE</scope>
    <source>
        <tissue evidence="2">Shoot tissue taken approximately 20 cm above the soil surface</tissue>
    </source>
</reference>
<evidence type="ECO:0000256" key="1">
    <source>
        <dbReference type="SAM" id="MobiDB-lite"/>
    </source>
</evidence>
<name>A0A0A9GWE4_ARUDO</name>
<reference evidence="2" key="2">
    <citation type="journal article" date="2015" name="Data Brief">
        <title>Shoot transcriptome of the giant reed, Arundo donax.</title>
        <authorList>
            <person name="Barrero R.A."/>
            <person name="Guerrero F.D."/>
            <person name="Moolhuijzen P."/>
            <person name="Goolsby J.A."/>
            <person name="Tidwell J."/>
            <person name="Bellgard S.E."/>
            <person name="Bellgard M.I."/>
        </authorList>
    </citation>
    <scope>NUCLEOTIDE SEQUENCE</scope>
    <source>
        <tissue evidence="2">Shoot tissue taken approximately 20 cm above the soil surface</tissue>
    </source>
</reference>
<sequence length="108" mass="11506">MVVAVAVGGEEVAEGLAGDLAAVEEEVEVHGELAPGRQAPAQHVEHGAHHAPQPPRRTRLRRDHHVLLLLLRLLLLARHFLLLHSSLQLPCCSTCGALVTRGGGEVST</sequence>
<dbReference type="EMBL" id="GBRH01169044">
    <property type="protein sequence ID" value="JAE28852.1"/>
    <property type="molecule type" value="Transcribed_RNA"/>
</dbReference>
<proteinExistence type="predicted"/>
<dbReference type="AlphaFoldDB" id="A0A0A9GWE4"/>
<accession>A0A0A9GWE4</accession>